<organism evidence="3 4">
    <name type="scientific">Elizabethkingia meningoseptica</name>
    <name type="common">Chryseobacterium meningosepticum</name>
    <dbReference type="NCBI Taxonomy" id="238"/>
    <lineage>
        <taxon>Bacteria</taxon>
        <taxon>Pseudomonadati</taxon>
        <taxon>Bacteroidota</taxon>
        <taxon>Flavobacteriia</taxon>
        <taxon>Flavobacteriales</taxon>
        <taxon>Weeksellaceae</taxon>
        <taxon>Elizabethkingia</taxon>
    </lineage>
</organism>
<dbReference type="EMBL" id="MPOG01000001">
    <property type="protein sequence ID" value="OOH98078.1"/>
    <property type="molecule type" value="Genomic_DNA"/>
</dbReference>
<dbReference type="SUPFAM" id="SSF47413">
    <property type="entry name" value="lambda repressor-like DNA-binding domains"/>
    <property type="match status" value="1"/>
</dbReference>
<keyword evidence="1" id="KW-0175">Coiled coil</keyword>
<dbReference type="AlphaFoldDB" id="A0A1T3F552"/>
<evidence type="ECO:0000313" key="4">
    <source>
        <dbReference type="Proteomes" id="UP000188947"/>
    </source>
</evidence>
<proteinExistence type="predicted"/>
<dbReference type="Proteomes" id="UP000188947">
    <property type="component" value="Unassembled WGS sequence"/>
</dbReference>
<comment type="caution">
    <text evidence="3">The sequence shown here is derived from an EMBL/GenBank/DDBJ whole genome shotgun (WGS) entry which is preliminary data.</text>
</comment>
<reference evidence="3 4" key="1">
    <citation type="submission" date="2016-11" db="EMBL/GenBank/DDBJ databases">
        <title>Genome sequence and comparative genomic analysis of clinical strain Elizabethkingia meningoseptica 61421 PRCM.</title>
        <authorList>
            <person name="Wang M."/>
            <person name="Hu S."/>
            <person name="Cao L."/>
            <person name="Jiang T."/>
            <person name="Zhou Y."/>
            <person name="Ming D."/>
        </authorList>
    </citation>
    <scope>NUCLEOTIDE SEQUENCE [LARGE SCALE GENOMIC DNA]</scope>
    <source>
        <strain evidence="3 4">61421 PRCM</strain>
    </source>
</reference>
<accession>A0A1T3F552</accession>
<dbReference type="Gene3D" id="1.10.260.40">
    <property type="entry name" value="lambda repressor-like DNA-binding domains"/>
    <property type="match status" value="1"/>
</dbReference>
<dbReference type="OrthoDB" id="1274166at2"/>
<protein>
    <recommendedName>
        <fullName evidence="2">HTH cro/C1-type domain-containing protein</fullName>
    </recommendedName>
</protein>
<dbReference type="CDD" id="cd00093">
    <property type="entry name" value="HTH_XRE"/>
    <property type="match status" value="1"/>
</dbReference>
<dbReference type="GO" id="GO:0003677">
    <property type="term" value="F:DNA binding"/>
    <property type="evidence" value="ECO:0007669"/>
    <property type="project" value="InterPro"/>
</dbReference>
<feature type="coiled-coil region" evidence="1">
    <location>
        <begin position="83"/>
        <end position="110"/>
    </location>
</feature>
<dbReference type="PROSITE" id="PS50943">
    <property type="entry name" value="HTH_CROC1"/>
    <property type="match status" value="1"/>
</dbReference>
<dbReference type="eggNOG" id="COG1476">
    <property type="taxonomic scope" value="Bacteria"/>
</dbReference>
<feature type="domain" description="HTH cro/C1-type" evidence="2">
    <location>
        <begin position="5"/>
        <end position="59"/>
    </location>
</feature>
<dbReference type="InterPro" id="IPR001387">
    <property type="entry name" value="Cro/C1-type_HTH"/>
</dbReference>
<dbReference type="SMART" id="SM00530">
    <property type="entry name" value="HTH_XRE"/>
    <property type="match status" value="1"/>
</dbReference>
<gene>
    <name evidence="3" type="ORF">BMF97_02065</name>
</gene>
<evidence type="ECO:0000259" key="2">
    <source>
        <dbReference type="PROSITE" id="PS50943"/>
    </source>
</evidence>
<evidence type="ECO:0000313" key="3">
    <source>
        <dbReference type="EMBL" id="OOH98078.1"/>
    </source>
</evidence>
<evidence type="ECO:0000256" key="1">
    <source>
        <dbReference type="SAM" id="Coils"/>
    </source>
</evidence>
<sequence length="115" mass="13868">MKNKLIQIRKDKQFSQQDIAEYLKISQTQYQRKEKGFMEVKDEEWQRLARLFEVGIEVIWEENNLFENQENIHDYCSIPGFLLDNQQEYIEMLKVEISQLKQRLSEYEGGETGND</sequence>
<name>A0A1T3F552_ELIME</name>
<dbReference type="InterPro" id="IPR010982">
    <property type="entry name" value="Lambda_DNA-bd_dom_sf"/>
</dbReference>
<keyword evidence="4" id="KW-1185">Reference proteome</keyword>
<dbReference type="Pfam" id="PF01381">
    <property type="entry name" value="HTH_3"/>
    <property type="match status" value="1"/>
</dbReference>